<evidence type="ECO:0000259" key="7">
    <source>
        <dbReference type="PROSITE" id="PS50109"/>
    </source>
</evidence>
<dbReference type="InterPro" id="IPR036097">
    <property type="entry name" value="HisK_dim/P_sf"/>
</dbReference>
<dbReference type="SMART" id="SM00388">
    <property type="entry name" value="HisKA"/>
    <property type="match status" value="1"/>
</dbReference>
<dbReference type="eggNOG" id="COG2202">
    <property type="taxonomic scope" value="Bacteria"/>
</dbReference>
<dbReference type="EC" id="2.7.13.3" evidence="2"/>
<evidence type="ECO:0000256" key="5">
    <source>
        <dbReference type="ARBA" id="ARBA00022777"/>
    </source>
</evidence>
<evidence type="ECO:0000313" key="12">
    <source>
        <dbReference type="Proteomes" id="UP000007013"/>
    </source>
</evidence>
<dbReference type="NCBIfam" id="TIGR00229">
    <property type="entry name" value="sensory_box"/>
    <property type="match status" value="1"/>
</dbReference>
<dbReference type="PROSITE" id="PS50112">
    <property type="entry name" value="PAS"/>
    <property type="match status" value="1"/>
</dbReference>
<feature type="domain" description="Histidine kinase" evidence="7">
    <location>
        <begin position="443"/>
        <end position="675"/>
    </location>
</feature>
<dbReference type="CDD" id="cd00156">
    <property type="entry name" value="REC"/>
    <property type="match status" value="1"/>
</dbReference>
<feature type="modified residue" description="4-aspartylphosphate" evidence="6">
    <location>
        <position position="749"/>
    </location>
</feature>
<dbReference type="AlphaFoldDB" id="B1ZXZ8"/>
<dbReference type="KEGG" id="ote:Oter_1914"/>
<dbReference type="EMBL" id="CP001032">
    <property type="protein sequence ID" value="ACB75197.1"/>
    <property type="molecule type" value="Genomic_DNA"/>
</dbReference>
<dbReference type="InterPro" id="IPR036890">
    <property type="entry name" value="HATPase_C_sf"/>
</dbReference>
<dbReference type="Pfam" id="PF02518">
    <property type="entry name" value="HATPase_c"/>
    <property type="match status" value="1"/>
</dbReference>
<dbReference type="Pfam" id="PF13426">
    <property type="entry name" value="PAS_9"/>
    <property type="match status" value="1"/>
</dbReference>
<evidence type="ECO:0000259" key="10">
    <source>
        <dbReference type="PROSITE" id="PS50113"/>
    </source>
</evidence>
<dbReference type="Gene3D" id="3.30.450.20">
    <property type="entry name" value="PAS domain"/>
    <property type="match status" value="3"/>
</dbReference>
<dbReference type="Gene3D" id="3.30.565.10">
    <property type="entry name" value="Histidine kinase-like ATPase, C-terminal domain"/>
    <property type="match status" value="1"/>
</dbReference>
<feature type="domain" description="PAS" evidence="9">
    <location>
        <begin position="303"/>
        <end position="360"/>
    </location>
</feature>
<dbReference type="SMART" id="SM00091">
    <property type="entry name" value="PAS"/>
    <property type="match status" value="1"/>
</dbReference>
<dbReference type="Gene3D" id="1.10.287.130">
    <property type="match status" value="1"/>
</dbReference>
<name>B1ZXZ8_OPITP</name>
<dbReference type="SUPFAM" id="SSF55874">
    <property type="entry name" value="ATPase domain of HSP90 chaperone/DNA topoisomerase II/histidine kinase"/>
    <property type="match status" value="1"/>
</dbReference>
<feature type="domain" description="PAC" evidence="10">
    <location>
        <begin position="378"/>
        <end position="430"/>
    </location>
</feature>
<feature type="domain" description="Response regulatory" evidence="8">
    <location>
        <begin position="698"/>
        <end position="814"/>
    </location>
</feature>
<dbReference type="InterPro" id="IPR003594">
    <property type="entry name" value="HATPase_dom"/>
</dbReference>
<evidence type="ECO:0000256" key="2">
    <source>
        <dbReference type="ARBA" id="ARBA00012438"/>
    </source>
</evidence>
<dbReference type="InterPro" id="IPR000014">
    <property type="entry name" value="PAS"/>
</dbReference>
<evidence type="ECO:0000256" key="6">
    <source>
        <dbReference type="PROSITE-ProRule" id="PRU00169"/>
    </source>
</evidence>
<dbReference type="SUPFAM" id="SSF52172">
    <property type="entry name" value="CheY-like"/>
    <property type="match status" value="1"/>
</dbReference>
<dbReference type="PRINTS" id="PR00344">
    <property type="entry name" value="BCTRLSENSOR"/>
</dbReference>
<evidence type="ECO:0000259" key="9">
    <source>
        <dbReference type="PROSITE" id="PS50112"/>
    </source>
</evidence>
<dbReference type="SMART" id="SM00086">
    <property type="entry name" value="PAC"/>
    <property type="match status" value="3"/>
</dbReference>
<dbReference type="InterPro" id="IPR035965">
    <property type="entry name" value="PAS-like_dom_sf"/>
</dbReference>
<dbReference type="GO" id="GO:0000155">
    <property type="term" value="F:phosphorelay sensor kinase activity"/>
    <property type="evidence" value="ECO:0007669"/>
    <property type="project" value="InterPro"/>
</dbReference>
<dbReference type="Pfam" id="PF08447">
    <property type="entry name" value="PAS_3"/>
    <property type="match status" value="1"/>
</dbReference>
<dbReference type="InterPro" id="IPR003661">
    <property type="entry name" value="HisK_dim/P_dom"/>
</dbReference>
<dbReference type="PANTHER" id="PTHR43304:SF1">
    <property type="entry name" value="PAC DOMAIN-CONTAINING PROTEIN"/>
    <property type="match status" value="1"/>
</dbReference>
<dbReference type="PROSITE" id="PS50109">
    <property type="entry name" value="HIS_KIN"/>
    <property type="match status" value="1"/>
</dbReference>
<accession>B1ZXZ8</accession>
<dbReference type="PANTHER" id="PTHR43304">
    <property type="entry name" value="PHYTOCHROME-LIKE PROTEIN CPH1"/>
    <property type="match status" value="1"/>
</dbReference>
<dbReference type="Pfam" id="PF00072">
    <property type="entry name" value="Response_reg"/>
    <property type="match status" value="1"/>
</dbReference>
<sequence length="815" mass="90904">MPSLNPMILWIAALVVAFCAGFAAAWWHFRRERNVFVQELRSLWERLDAIFYRSPLAISLCEPDQEGRGVRLVDCNEQSCALRGGSRDQVLGREFQPAVNGDAAAMSAWLRSPQPGAVWRGETLLRRTGGDDVPIAYVWSWVEIGGRQLVLAVERDVTEQRRAEAAWKDSEQRFRQIVASANCLLWKARVREIDGKLAWSFQVPMSALRLRLFEAAELPATEKDLWGPCNIPEIEDMHRLSWAALHADAPSYRQEFRIVTARETLWLHEQVEIERVNATEWNLVGVVMDITRLKEAESATRVSEERNQLVLQASNDGIWDYDVVAHRLEASERCRTMLGLSASEMPTTAEGWRGLIHPDDLPVEKAAWEKHRGTGEPCVYQARFRHHDGSWCWLLVGVITVTDEAGNLTRVVGSHTDITDLKRRDGELQQSRRLRAIGELVGGIAHEFNNLLTPMLLQTTMIRDGIAPAGPVGDQLKPVIAAITEARDLTQRILTFGRRASVNPETLDFVAVVNDNLELLRHTIDRRVRIELQPTPKARWILQNRTDVAQIVINLVLNARDTLLEKAARHAPPGWSPLIHVEFADGARPPAGSRSPHEAASVYHQLTVRDNGMGMADEVRERIFEPFYTTKEVGQGTGLGLATVWHLIKTMGGRVEVETQVGHGSAFHVLLPATAAPADKPGLPPAIAHTMLPGRTARVLLADDQPQVAATLSRILQRWGHNVTVACDGGAALRMLATPGNHYDLCITDVNMPGATGFEVARSIRERSLRMKVVIVGGYLTPQVRRTLTELNIDAMVPKPFTMDDIAAAMRVCGW</sequence>
<gene>
    <name evidence="11" type="ordered locus">Oter_1914</name>
</gene>
<dbReference type="STRING" id="452637.Oter_1914"/>
<dbReference type="SMART" id="SM00448">
    <property type="entry name" value="REC"/>
    <property type="match status" value="1"/>
</dbReference>
<proteinExistence type="predicted"/>
<comment type="catalytic activity">
    <reaction evidence="1">
        <text>ATP + protein L-histidine = ADP + protein N-phospho-L-histidine.</text>
        <dbReference type="EC" id="2.7.13.3"/>
    </reaction>
</comment>
<reference evidence="11 12" key="1">
    <citation type="journal article" date="2011" name="J. Bacteriol.">
        <title>Genome sequence of the verrucomicrobium Opitutus terrae PB90-1, an abundant inhabitant of rice paddy soil ecosystems.</title>
        <authorList>
            <person name="van Passel M.W."/>
            <person name="Kant R."/>
            <person name="Palva A."/>
            <person name="Copeland A."/>
            <person name="Lucas S."/>
            <person name="Lapidus A."/>
            <person name="Glavina del Rio T."/>
            <person name="Pitluck S."/>
            <person name="Goltsman E."/>
            <person name="Clum A."/>
            <person name="Sun H."/>
            <person name="Schmutz J."/>
            <person name="Larimer F.W."/>
            <person name="Land M.L."/>
            <person name="Hauser L."/>
            <person name="Kyrpides N."/>
            <person name="Mikhailova N."/>
            <person name="Richardson P.P."/>
            <person name="Janssen P.H."/>
            <person name="de Vos W.M."/>
            <person name="Smidt H."/>
        </authorList>
    </citation>
    <scope>NUCLEOTIDE SEQUENCE [LARGE SCALE GENOMIC DNA]</scope>
    <source>
        <strain evidence="12">DSM 11246 / JCM 15787 / PB90-1</strain>
    </source>
</reference>
<dbReference type="SMART" id="SM00387">
    <property type="entry name" value="HATPase_c"/>
    <property type="match status" value="1"/>
</dbReference>
<dbReference type="CDD" id="cd00130">
    <property type="entry name" value="PAS"/>
    <property type="match status" value="1"/>
</dbReference>
<dbReference type="HOGENOM" id="CLU_000445_114_51_0"/>
<evidence type="ECO:0000259" key="8">
    <source>
        <dbReference type="PROSITE" id="PS50110"/>
    </source>
</evidence>
<keyword evidence="12" id="KW-1185">Reference proteome</keyword>
<dbReference type="InterPro" id="IPR013655">
    <property type="entry name" value="PAS_fold_3"/>
</dbReference>
<dbReference type="SUPFAM" id="SSF47384">
    <property type="entry name" value="Homodimeric domain of signal transducing histidine kinase"/>
    <property type="match status" value="1"/>
</dbReference>
<dbReference type="InterPro" id="IPR011006">
    <property type="entry name" value="CheY-like_superfamily"/>
</dbReference>
<evidence type="ECO:0000313" key="11">
    <source>
        <dbReference type="EMBL" id="ACB75197.1"/>
    </source>
</evidence>
<organism evidence="11 12">
    <name type="scientific">Opitutus terrae (strain DSM 11246 / JCM 15787 / PB90-1)</name>
    <dbReference type="NCBI Taxonomy" id="452637"/>
    <lineage>
        <taxon>Bacteria</taxon>
        <taxon>Pseudomonadati</taxon>
        <taxon>Verrucomicrobiota</taxon>
        <taxon>Opitutia</taxon>
        <taxon>Opitutales</taxon>
        <taxon>Opitutaceae</taxon>
        <taxon>Opitutus</taxon>
    </lineage>
</organism>
<dbReference type="Proteomes" id="UP000007013">
    <property type="component" value="Chromosome"/>
</dbReference>
<keyword evidence="4" id="KW-0808">Transferase</keyword>
<dbReference type="InterPro" id="IPR001789">
    <property type="entry name" value="Sig_transdc_resp-reg_receiver"/>
</dbReference>
<dbReference type="InterPro" id="IPR004358">
    <property type="entry name" value="Sig_transdc_His_kin-like_C"/>
</dbReference>
<dbReference type="Gene3D" id="3.40.50.2300">
    <property type="match status" value="1"/>
</dbReference>
<keyword evidence="3 6" id="KW-0597">Phosphoprotein</keyword>
<dbReference type="PROSITE" id="PS50113">
    <property type="entry name" value="PAC"/>
    <property type="match status" value="1"/>
</dbReference>
<dbReference type="PROSITE" id="PS50110">
    <property type="entry name" value="RESPONSE_REGULATORY"/>
    <property type="match status" value="1"/>
</dbReference>
<dbReference type="InterPro" id="IPR005467">
    <property type="entry name" value="His_kinase_dom"/>
</dbReference>
<evidence type="ECO:0000256" key="3">
    <source>
        <dbReference type="ARBA" id="ARBA00022553"/>
    </source>
</evidence>
<keyword evidence="5 11" id="KW-0418">Kinase</keyword>
<evidence type="ECO:0000256" key="4">
    <source>
        <dbReference type="ARBA" id="ARBA00022679"/>
    </source>
</evidence>
<dbReference type="InterPro" id="IPR001610">
    <property type="entry name" value="PAC"/>
</dbReference>
<dbReference type="InterPro" id="IPR000700">
    <property type="entry name" value="PAS-assoc_C"/>
</dbReference>
<protein>
    <recommendedName>
        <fullName evidence="2">histidine kinase</fullName>
        <ecNumber evidence="2">2.7.13.3</ecNumber>
    </recommendedName>
</protein>
<dbReference type="eggNOG" id="COG4191">
    <property type="taxonomic scope" value="Bacteria"/>
</dbReference>
<dbReference type="InterPro" id="IPR052162">
    <property type="entry name" value="Sensor_kinase/Photoreceptor"/>
</dbReference>
<dbReference type="SUPFAM" id="SSF55785">
    <property type="entry name" value="PYP-like sensor domain (PAS domain)"/>
    <property type="match status" value="3"/>
</dbReference>
<evidence type="ECO:0000256" key="1">
    <source>
        <dbReference type="ARBA" id="ARBA00000085"/>
    </source>
</evidence>
<dbReference type="eggNOG" id="COG0784">
    <property type="taxonomic scope" value="Bacteria"/>
</dbReference>